<accession>A0ABU1WQA3</accession>
<evidence type="ECO:0000313" key="3">
    <source>
        <dbReference type="EMBL" id="MDR7151476.1"/>
    </source>
</evidence>
<dbReference type="InterPro" id="IPR000015">
    <property type="entry name" value="Fimb_usher"/>
</dbReference>
<evidence type="ECO:0000313" key="4">
    <source>
        <dbReference type="Proteomes" id="UP001265700"/>
    </source>
</evidence>
<reference evidence="3 4" key="1">
    <citation type="submission" date="2023-07" db="EMBL/GenBank/DDBJ databases">
        <title>Sorghum-associated microbial communities from plants grown in Nebraska, USA.</title>
        <authorList>
            <person name="Schachtman D."/>
        </authorList>
    </citation>
    <scope>NUCLEOTIDE SEQUENCE [LARGE SCALE GENOMIC DNA]</scope>
    <source>
        <strain evidence="3 4">4249</strain>
    </source>
</reference>
<keyword evidence="1" id="KW-0813">Transport</keyword>
<evidence type="ECO:0000259" key="2">
    <source>
        <dbReference type="Pfam" id="PF13953"/>
    </source>
</evidence>
<keyword evidence="1" id="KW-0998">Cell outer membrane</keyword>
<feature type="domain" description="PapC-like C-terminal" evidence="2">
    <location>
        <begin position="723"/>
        <end position="779"/>
    </location>
</feature>
<sequence length="804" mass="84463">MANTSALKRSGHGTTAAIRFPGRACDDRTLAPRPTRSKAARACLLFVAVVTFAAPSHAQSKAETLLLDIRINDKKLPGIFHVERLADGRLALPAELWAAARLLPAGAPEILLDGTRSHVLDAVAGVVYKLDRSRLSLDITAPPAAFDSTSFSLRGSLNTPTPPPLGAYFNYDLSATRAERRSTKYGALVEGVGFSRWGALVASSVVRADERAHSAIRLDTYWRTDLPGRMEALVVGDAVGTGGAWSRPVRYAGVRFAREFSLAPGFITYPSPSISGSAALPSTVDVLINNQRSAQSTVQPGPFEITHVPIVTGAGQMQLVVRDLLGRETLIHQSYYIAPLLLAPGLSDYSLEAGALRKHYGTRSNDYGPLFGAGTYRLGITDAVTGEVRAEAERDRAAAGAGVAVIVADLAVLAFAAGYAVSDGERGAHYVASVQRSTPKGGASLAVEHFDQGYRPFGDGALETRPKGQIVAGGGLAFGRGISAGLSYTQRGTWEGARFSMVGANVSMALPGNIAISAFATQQLAASRRLAGGVNLIIPFGDRRTLAARSARDSAGHVVHSMQATQAVPAGPGWGWRVAGSDSTTTHVQAGTTFNTNHAQFTAEANASPHAHAVRLGANGSMGRMSGLSFASRRVDQGAFAVVQIGDLEGVPISLSNQVVAVTNHKGLALVTGLLPYQTNQLTLDADLLPFDVEIGGVREVVVPYARSGTFVNFPVKRSRDALIVLVRPDGVPVPAGARVTTNPGHQAFIVARRGEVYLVDLLDDNRIEVRWKGGGCSVLLKMAPAVPGAVPPRIGPLVCGGAL</sequence>
<organism evidence="3 4">
    <name type="scientific">Hydrogenophaga palleronii</name>
    <dbReference type="NCBI Taxonomy" id="65655"/>
    <lineage>
        <taxon>Bacteria</taxon>
        <taxon>Pseudomonadati</taxon>
        <taxon>Pseudomonadota</taxon>
        <taxon>Betaproteobacteria</taxon>
        <taxon>Burkholderiales</taxon>
        <taxon>Comamonadaceae</taxon>
        <taxon>Hydrogenophaga</taxon>
    </lineage>
</organism>
<dbReference type="PANTHER" id="PTHR30451">
    <property type="entry name" value="OUTER MEMBRANE USHER PROTEIN"/>
    <property type="match status" value="1"/>
</dbReference>
<dbReference type="InterPro" id="IPR043142">
    <property type="entry name" value="PapC-like_C_sf"/>
</dbReference>
<dbReference type="InterPro" id="IPR025949">
    <property type="entry name" value="PapC-like_C"/>
</dbReference>
<comment type="caution">
    <text evidence="3">The sequence shown here is derived from an EMBL/GenBank/DDBJ whole genome shotgun (WGS) entry which is preliminary data.</text>
</comment>
<evidence type="ECO:0000256" key="1">
    <source>
        <dbReference type="RuleBase" id="RU003884"/>
    </source>
</evidence>
<dbReference type="Gene3D" id="2.60.40.3110">
    <property type="match status" value="1"/>
</dbReference>
<dbReference type="Gene3D" id="2.60.40.2610">
    <property type="entry name" value="Outer membrane usher protein FimD, plug domain"/>
    <property type="match status" value="1"/>
</dbReference>
<proteinExistence type="inferred from homology"/>
<dbReference type="Gene3D" id="2.60.40.2070">
    <property type="match status" value="1"/>
</dbReference>
<protein>
    <submittedName>
        <fullName evidence="3">Outer membrane usher protein</fullName>
    </submittedName>
</protein>
<dbReference type="InterPro" id="IPR018030">
    <property type="entry name" value="Fimbrial_membr_usher_CS"/>
</dbReference>
<dbReference type="EMBL" id="JAVDWU010000007">
    <property type="protein sequence ID" value="MDR7151476.1"/>
    <property type="molecule type" value="Genomic_DNA"/>
</dbReference>
<dbReference type="Proteomes" id="UP001265700">
    <property type="component" value="Unassembled WGS sequence"/>
</dbReference>
<dbReference type="Pfam" id="PF00577">
    <property type="entry name" value="Usher"/>
    <property type="match status" value="1"/>
</dbReference>
<keyword evidence="1" id="KW-0812">Transmembrane</keyword>
<dbReference type="Pfam" id="PF13953">
    <property type="entry name" value="PapC_C"/>
    <property type="match status" value="1"/>
</dbReference>
<dbReference type="PROSITE" id="PS01151">
    <property type="entry name" value="FIMBRIAL_USHER"/>
    <property type="match status" value="1"/>
</dbReference>
<keyword evidence="1" id="KW-1029">Fimbrium biogenesis</keyword>
<dbReference type="InterPro" id="IPR042186">
    <property type="entry name" value="FimD_plug_dom"/>
</dbReference>
<name>A0ABU1WQA3_9BURK</name>
<comment type="similarity">
    <text evidence="1">Belongs to the fimbrial export usher family.</text>
</comment>
<dbReference type="RefSeq" id="WP_310318924.1">
    <property type="nucleotide sequence ID" value="NZ_JAVDWU010000007.1"/>
</dbReference>
<keyword evidence="1" id="KW-0472">Membrane</keyword>
<comment type="subcellular location">
    <subcellularLocation>
        <location evidence="1">Cell outer membrane</location>
        <topology evidence="1">Multi-pass membrane protein</topology>
    </subcellularLocation>
</comment>
<dbReference type="PANTHER" id="PTHR30451:SF5">
    <property type="entry name" value="SLR0019 PROTEIN"/>
    <property type="match status" value="1"/>
</dbReference>
<keyword evidence="4" id="KW-1185">Reference proteome</keyword>
<gene>
    <name evidence="3" type="ORF">J2W49_003452</name>
</gene>